<dbReference type="Proteomes" id="UP000271974">
    <property type="component" value="Unassembled WGS sequence"/>
</dbReference>
<sequence length="472" mass="51258">MYEAYKREESKPAKDAMAQILINSRMSAFGKRPICQDTGMVCAFVKVGMDAKLDRTDRTITELVNEGVRKAYSDVHNPLRASMVAPPHGARKNTKDNTPAIVHIDMVHGDKIDIEVAAKGGGSEFKSKFKVLNPSDSVIDWVEEMLPTMGAGWCPPGIIGIGIGGTAEKAMILAKECLGEEINMQDIIKNGPKDEVEQLRLDIFNRVNALGIGAQGLGGLTTVLDVKVNMYPTHAACKPVALIPNCAATRHIHFTLDGSGVVDLPTPKLEDWPVITQDQNADVKRVNLDTITKQEIESLRSGENILLSGRILTGRDAAHKRLKDMYDAGEEFPVDLKNKFIYYVGPVDPVGDEVVGPAGPTTATRMDKFTPFMLENVGIAGMIGKSERGQATIDSIKKNKAIYLMGVGGAAYLISKSIKEAKVVAFEDLGMEAIYEFEVVDMPVTVAVDSLGVSAHQQGPKLWKAKIAEIKK</sequence>
<dbReference type="OrthoDB" id="411469at2759"/>
<dbReference type="InterPro" id="IPR036660">
    <property type="entry name" value="Fe-S_hydroAse_TtdB_cat_sf"/>
</dbReference>
<dbReference type="NCBIfam" id="TIGR00722">
    <property type="entry name" value="ttdA_fumA_fumB"/>
    <property type="match status" value="1"/>
</dbReference>
<reference evidence="12 13" key="1">
    <citation type="submission" date="2019-01" db="EMBL/GenBank/DDBJ databases">
        <title>A draft genome assembly of the solar-powered sea slug Elysia chlorotica.</title>
        <authorList>
            <person name="Cai H."/>
            <person name="Li Q."/>
            <person name="Fang X."/>
            <person name="Li J."/>
            <person name="Curtis N.E."/>
            <person name="Altenburger A."/>
            <person name="Shibata T."/>
            <person name="Feng M."/>
            <person name="Maeda T."/>
            <person name="Schwartz J.A."/>
            <person name="Shigenobu S."/>
            <person name="Lundholm N."/>
            <person name="Nishiyama T."/>
            <person name="Yang H."/>
            <person name="Hasebe M."/>
            <person name="Li S."/>
            <person name="Pierce S.K."/>
            <person name="Wang J."/>
        </authorList>
    </citation>
    <scope>NUCLEOTIDE SEQUENCE [LARGE SCALE GENOMIC DNA]</scope>
    <source>
        <strain evidence="12">EC2010</strain>
        <tissue evidence="12">Whole organism of an adult</tissue>
    </source>
</reference>
<evidence type="ECO:0000256" key="6">
    <source>
        <dbReference type="ARBA" id="ARBA00022723"/>
    </source>
</evidence>
<comment type="cofactor">
    <cofactor evidence="1">
        <name>[4Fe-4S] cluster</name>
        <dbReference type="ChEBI" id="CHEBI:49883"/>
    </cofactor>
</comment>
<keyword evidence="13" id="KW-1185">Reference proteome</keyword>
<protein>
    <recommendedName>
        <fullName evidence="4">fumarate hydratase</fullName>
        <ecNumber evidence="4">4.2.1.2</ecNumber>
    </recommendedName>
</protein>
<dbReference type="SUPFAM" id="SSF117457">
    <property type="entry name" value="FumA C-terminal domain-like"/>
    <property type="match status" value="1"/>
</dbReference>
<dbReference type="AlphaFoldDB" id="A0A3S1AVE9"/>
<accession>A0A3S1AVE9</accession>
<dbReference type="EMBL" id="RQTK01001714">
    <property type="protein sequence ID" value="RUS69355.1"/>
    <property type="molecule type" value="Genomic_DNA"/>
</dbReference>
<evidence type="ECO:0000256" key="8">
    <source>
        <dbReference type="ARBA" id="ARBA00023014"/>
    </source>
</evidence>
<proteinExistence type="inferred from homology"/>
<dbReference type="PANTHER" id="PTHR43351:SF2">
    <property type="entry name" value="L(+)-TARTRATE DEHYDRATASE SUBUNIT BETA-RELATED"/>
    <property type="match status" value="1"/>
</dbReference>
<dbReference type="STRING" id="188477.A0A3S1AVE9"/>
<feature type="domain" description="Fe-S hydro-lyase tartrate dehydratase beta-type catalytic" evidence="11">
    <location>
        <begin position="258"/>
        <end position="458"/>
    </location>
</feature>
<evidence type="ECO:0000256" key="4">
    <source>
        <dbReference type="ARBA" id="ARBA00012921"/>
    </source>
</evidence>
<feature type="domain" description="Fe-S hydro-lyase tartrate dehydratase alpha-type catalytic" evidence="10">
    <location>
        <begin position="2"/>
        <end position="254"/>
    </location>
</feature>
<comment type="subunit">
    <text evidence="3">Homodimer.</text>
</comment>
<dbReference type="InterPro" id="IPR004646">
    <property type="entry name" value="Fe-S_hydro-lyase_TtdA-typ_cat"/>
</dbReference>
<keyword evidence="9" id="KW-0456">Lyase</keyword>
<keyword evidence="6" id="KW-0479">Metal-binding</keyword>
<dbReference type="NCBIfam" id="TIGR00723">
    <property type="entry name" value="ttdB_fumA_fumB"/>
    <property type="match status" value="1"/>
</dbReference>
<dbReference type="InterPro" id="IPR011167">
    <property type="entry name" value="Fe_dep_fumarate_hydratase"/>
</dbReference>
<keyword evidence="5" id="KW-0004">4Fe-4S</keyword>
<evidence type="ECO:0000256" key="1">
    <source>
        <dbReference type="ARBA" id="ARBA00001966"/>
    </source>
</evidence>
<dbReference type="PANTHER" id="PTHR43351">
    <property type="entry name" value="L(+)-TARTRATE DEHYDRATASE SUBUNIT BETA"/>
    <property type="match status" value="1"/>
</dbReference>
<dbReference type="Pfam" id="PF05683">
    <property type="entry name" value="Fumerase_C"/>
    <property type="match status" value="1"/>
</dbReference>
<dbReference type="GO" id="GO:0006091">
    <property type="term" value="P:generation of precursor metabolites and energy"/>
    <property type="evidence" value="ECO:0007669"/>
    <property type="project" value="InterPro"/>
</dbReference>
<dbReference type="GO" id="GO:0004333">
    <property type="term" value="F:fumarate hydratase activity"/>
    <property type="evidence" value="ECO:0007669"/>
    <property type="project" value="UniProtKB-EC"/>
</dbReference>
<organism evidence="12 13">
    <name type="scientific">Elysia chlorotica</name>
    <name type="common">Eastern emerald elysia</name>
    <name type="synonym">Sea slug</name>
    <dbReference type="NCBI Taxonomy" id="188477"/>
    <lineage>
        <taxon>Eukaryota</taxon>
        <taxon>Metazoa</taxon>
        <taxon>Spiralia</taxon>
        <taxon>Lophotrochozoa</taxon>
        <taxon>Mollusca</taxon>
        <taxon>Gastropoda</taxon>
        <taxon>Heterobranchia</taxon>
        <taxon>Euthyneura</taxon>
        <taxon>Panpulmonata</taxon>
        <taxon>Sacoglossa</taxon>
        <taxon>Placobranchoidea</taxon>
        <taxon>Plakobranchidae</taxon>
        <taxon>Elysia</taxon>
    </lineage>
</organism>
<evidence type="ECO:0000313" key="12">
    <source>
        <dbReference type="EMBL" id="RUS69355.1"/>
    </source>
</evidence>
<dbReference type="InterPro" id="IPR004647">
    <property type="entry name" value="Fe-S_hydro-lyase_TtdB-typ_cat"/>
</dbReference>
<evidence type="ECO:0000256" key="3">
    <source>
        <dbReference type="ARBA" id="ARBA00011738"/>
    </source>
</evidence>
<evidence type="ECO:0000259" key="11">
    <source>
        <dbReference type="Pfam" id="PF05683"/>
    </source>
</evidence>
<gene>
    <name evidence="12" type="ORF">EGW08_022880</name>
</gene>
<dbReference type="Pfam" id="PF05681">
    <property type="entry name" value="Fumerase"/>
    <property type="match status" value="1"/>
</dbReference>
<dbReference type="EC" id="4.2.1.2" evidence="4"/>
<evidence type="ECO:0000256" key="2">
    <source>
        <dbReference type="ARBA" id="ARBA00008876"/>
    </source>
</evidence>
<comment type="caution">
    <text evidence="12">The sequence shown here is derived from an EMBL/GenBank/DDBJ whole genome shotgun (WGS) entry which is preliminary data.</text>
</comment>
<dbReference type="Gene3D" id="3.20.130.10">
    <property type="entry name" value="Fe-S hydro-lyase, tartrate dehydratase beta-type, catalytic domain"/>
    <property type="match status" value="1"/>
</dbReference>
<evidence type="ECO:0000313" key="13">
    <source>
        <dbReference type="Proteomes" id="UP000271974"/>
    </source>
</evidence>
<keyword evidence="8" id="KW-0411">Iron-sulfur</keyword>
<comment type="similarity">
    <text evidence="2">Belongs to the class-I fumarase family.</text>
</comment>
<dbReference type="GO" id="GO:0051539">
    <property type="term" value="F:4 iron, 4 sulfur cluster binding"/>
    <property type="evidence" value="ECO:0007669"/>
    <property type="project" value="UniProtKB-KW"/>
</dbReference>
<evidence type="ECO:0000256" key="7">
    <source>
        <dbReference type="ARBA" id="ARBA00023004"/>
    </source>
</evidence>
<dbReference type="PIRSF" id="PIRSF001394">
    <property type="entry name" value="Fe_dep_fumar_hy"/>
    <property type="match status" value="1"/>
</dbReference>
<keyword evidence="7" id="KW-0408">Iron</keyword>
<dbReference type="GO" id="GO:0046872">
    <property type="term" value="F:metal ion binding"/>
    <property type="evidence" value="ECO:0007669"/>
    <property type="project" value="UniProtKB-KW"/>
</dbReference>
<evidence type="ECO:0000256" key="9">
    <source>
        <dbReference type="ARBA" id="ARBA00023239"/>
    </source>
</evidence>
<evidence type="ECO:0000256" key="5">
    <source>
        <dbReference type="ARBA" id="ARBA00022485"/>
    </source>
</evidence>
<evidence type="ECO:0000259" key="10">
    <source>
        <dbReference type="Pfam" id="PF05681"/>
    </source>
</evidence>
<name>A0A3S1AVE9_ELYCH</name>